<dbReference type="PANTHER" id="PTHR18866:SF33">
    <property type="entry name" value="METHYLCROTONOYL-COA CARBOXYLASE SUBUNIT ALPHA, MITOCHONDRIAL-RELATED"/>
    <property type="match status" value="1"/>
</dbReference>
<evidence type="ECO:0000259" key="11">
    <source>
        <dbReference type="PROSITE" id="PS50968"/>
    </source>
</evidence>
<keyword evidence="4 14" id="KW-0436">Ligase</keyword>
<comment type="cofactor">
    <cofactor evidence="1">
        <name>Mn(2+)</name>
        <dbReference type="ChEBI" id="CHEBI:29035"/>
    </cofactor>
</comment>
<dbReference type="PROSITE" id="PS50979">
    <property type="entry name" value="BC"/>
    <property type="match status" value="1"/>
</dbReference>
<evidence type="ECO:0000313" key="15">
    <source>
        <dbReference type="Proteomes" id="UP001596296"/>
    </source>
</evidence>
<dbReference type="EC" id="6.4.1.2" evidence="14"/>
<evidence type="ECO:0000256" key="7">
    <source>
        <dbReference type="ARBA" id="ARBA00022842"/>
    </source>
</evidence>
<dbReference type="RefSeq" id="WP_379741259.1">
    <property type="nucleotide sequence ID" value="NZ_JBHSVN010000001.1"/>
</dbReference>
<dbReference type="InterPro" id="IPR005482">
    <property type="entry name" value="Biotin_COase_C"/>
</dbReference>
<dbReference type="Proteomes" id="UP001596296">
    <property type="component" value="Unassembled WGS sequence"/>
</dbReference>
<keyword evidence="7" id="KW-0460">Magnesium</keyword>
<keyword evidence="6 9" id="KW-0067">ATP-binding</keyword>
<dbReference type="Pfam" id="PF02785">
    <property type="entry name" value="Biotin_carb_C"/>
    <property type="match status" value="1"/>
</dbReference>
<evidence type="ECO:0000256" key="8">
    <source>
        <dbReference type="ARBA" id="ARBA00023267"/>
    </source>
</evidence>
<dbReference type="Gene3D" id="2.40.50.100">
    <property type="match status" value="1"/>
</dbReference>
<keyword evidence="5 9" id="KW-0547">Nucleotide-binding</keyword>
<dbReference type="InterPro" id="IPR005481">
    <property type="entry name" value="BC-like_N"/>
</dbReference>
<dbReference type="SUPFAM" id="SSF52440">
    <property type="entry name" value="PreATP-grasp domain"/>
    <property type="match status" value="1"/>
</dbReference>
<feature type="region of interest" description="Disordered" evidence="10">
    <location>
        <begin position="469"/>
        <end position="559"/>
    </location>
</feature>
<sequence>MFDTVLVANRGEIAVRVMRACEELGIETVAVYSDADKHAGHVRYADSAYNVGPARAADSYLDQEAIVDAARRADADAIHPGYGFLAENASFADRVEREEGITWIGPASEAMERLGEKTKARQSMREADVPIVPGTTEPVEDVEAIHEFGEEHGYPIAIKAEGGGGGRGMKVLQGPDEAASKLESAKREGEAYFSNDSVYLERYLETPRHVEVQIVADRHGNVVHLGERDCSLQRRHQKVIEEGPSPALSTELRERIGEAARRGVAATGYYNAGTVEFLVEEDPDRDRDEPLGPETNFYFLEVNTRIQVEHTVTEELTGLDIVKEQLRVGAGEELSVSQEDVDLDGHAIEFRINAENAAEDFQPASDGTLETYDPPGGIGVRLDDALREGDELVTDYDSMIAKLIVWGGDREECLARSRRALAEYDIEGVTTIVPFHRLMLEDDRFLEGTHTTKYLDEELDPDRIADAQRRWGPDADDSAPTAEGDDDSDEEAGEREFTVEVNGKRFDVSLEEHGAPAIQVPETAGSTDRSSRPSAPSDSDEESGDDGVEVAEGGESIDAEMQGTILSVEVSEGDEVGAGDVVCVLEAMKMENDVVAERGGTVAGVHVAEGDSVDMGDVLIVLE</sequence>
<dbReference type="Gene3D" id="3.30.470.20">
    <property type="entry name" value="ATP-grasp fold, B domain"/>
    <property type="match status" value="1"/>
</dbReference>
<dbReference type="FunFam" id="2.40.50.100:FF:000003">
    <property type="entry name" value="Acetyl-CoA carboxylase biotin carboxyl carrier protein"/>
    <property type="match status" value="1"/>
</dbReference>
<feature type="compositionally biased region" description="Basic and acidic residues" evidence="10">
    <location>
        <begin position="494"/>
        <end position="514"/>
    </location>
</feature>
<dbReference type="InterPro" id="IPR011054">
    <property type="entry name" value="Rudment_hybrid_motif"/>
</dbReference>
<dbReference type="PROSITE" id="PS00188">
    <property type="entry name" value="BIOTIN"/>
    <property type="match status" value="1"/>
</dbReference>
<dbReference type="InterPro" id="IPR016185">
    <property type="entry name" value="PreATP-grasp_dom_sf"/>
</dbReference>
<dbReference type="PROSITE" id="PS00867">
    <property type="entry name" value="CPSASE_2"/>
    <property type="match status" value="1"/>
</dbReference>
<dbReference type="EMBL" id="JBHSXL010000003">
    <property type="protein sequence ID" value="MFC6891986.1"/>
    <property type="molecule type" value="Genomic_DNA"/>
</dbReference>
<dbReference type="InterPro" id="IPR001882">
    <property type="entry name" value="Biotin_BS"/>
</dbReference>
<dbReference type="InterPro" id="IPR011764">
    <property type="entry name" value="Biotin_carboxylation_dom"/>
</dbReference>
<dbReference type="GO" id="GO:0005524">
    <property type="term" value="F:ATP binding"/>
    <property type="evidence" value="ECO:0007669"/>
    <property type="project" value="UniProtKB-UniRule"/>
</dbReference>
<feature type="compositionally biased region" description="Acidic residues" evidence="10">
    <location>
        <begin position="538"/>
        <end position="549"/>
    </location>
</feature>
<evidence type="ECO:0000256" key="1">
    <source>
        <dbReference type="ARBA" id="ARBA00001936"/>
    </source>
</evidence>
<gene>
    <name evidence="14" type="ORF">ACFQE9_05065</name>
</gene>
<dbReference type="InterPro" id="IPR005479">
    <property type="entry name" value="CPAse_ATP-bd"/>
</dbReference>
<feature type="compositionally biased region" description="Acidic residues" evidence="10">
    <location>
        <begin position="483"/>
        <end position="493"/>
    </location>
</feature>
<dbReference type="Pfam" id="PF00364">
    <property type="entry name" value="Biotin_lipoyl"/>
    <property type="match status" value="1"/>
</dbReference>
<dbReference type="PANTHER" id="PTHR18866">
    <property type="entry name" value="CARBOXYLASE:PYRUVATE/ACETYL-COA/PROPIONYL-COA CARBOXYLASE"/>
    <property type="match status" value="1"/>
</dbReference>
<comment type="caution">
    <text evidence="14">The sequence shown here is derived from an EMBL/GenBank/DDBJ whole genome shotgun (WGS) entry which is preliminary data.</text>
</comment>
<dbReference type="Pfam" id="PF02786">
    <property type="entry name" value="CPSase_L_D2"/>
    <property type="match status" value="1"/>
</dbReference>
<evidence type="ECO:0000256" key="4">
    <source>
        <dbReference type="ARBA" id="ARBA00022598"/>
    </source>
</evidence>
<comment type="cofactor">
    <cofactor evidence="2">
        <name>Co(2+)</name>
        <dbReference type="ChEBI" id="CHEBI:48828"/>
    </cofactor>
</comment>
<dbReference type="InterPro" id="IPR011761">
    <property type="entry name" value="ATP-grasp"/>
</dbReference>
<evidence type="ECO:0000259" key="13">
    <source>
        <dbReference type="PROSITE" id="PS50979"/>
    </source>
</evidence>
<reference evidence="14 15" key="1">
    <citation type="journal article" date="2019" name="Int. J. Syst. Evol. Microbiol.">
        <title>The Global Catalogue of Microorganisms (GCM) 10K type strain sequencing project: providing services to taxonomists for standard genome sequencing and annotation.</title>
        <authorList>
            <consortium name="The Broad Institute Genomics Platform"/>
            <consortium name="The Broad Institute Genome Sequencing Center for Infectious Disease"/>
            <person name="Wu L."/>
            <person name="Ma J."/>
        </authorList>
    </citation>
    <scope>NUCLEOTIDE SEQUENCE [LARGE SCALE GENOMIC DNA]</scope>
    <source>
        <strain evidence="14 15">SKJ47</strain>
    </source>
</reference>
<protein>
    <submittedName>
        <fullName evidence="14">Acetyl-CoA carboxylase biotin carboxylase subunit</fullName>
        <ecNumber evidence="14">6.4.1.2</ecNumber>
    </submittedName>
</protein>
<dbReference type="InterPro" id="IPR011053">
    <property type="entry name" value="Single_hybrid_motif"/>
</dbReference>
<dbReference type="InterPro" id="IPR000089">
    <property type="entry name" value="Biotin_lipoyl"/>
</dbReference>
<evidence type="ECO:0000256" key="9">
    <source>
        <dbReference type="PROSITE-ProRule" id="PRU00409"/>
    </source>
</evidence>
<dbReference type="CDD" id="cd06850">
    <property type="entry name" value="biotinyl_domain"/>
    <property type="match status" value="1"/>
</dbReference>
<dbReference type="SUPFAM" id="SSF51246">
    <property type="entry name" value="Rudiment single hybrid motif"/>
    <property type="match status" value="1"/>
</dbReference>
<name>A0ABD5UYM4_9EURY</name>
<dbReference type="SUPFAM" id="SSF51230">
    <property type="entry name" value="Single hybrid motif"/>
    <property type="match status" value="1"/>
</dbReference>
<evidence type="ECO:0000313" key="14">
    <source>
        <dbReference type="EMBL" id="MFC6891986.1"/>
    </source>
</evidence>
<evidence type="ECO:0000256" key="6">
    <source>
        <dbReference type="ARBA" id="ARBA00022840"/>
    </source>
</evidence>
<evidence type="ECO:0000259" key="12">
    <source>
        <dbReference type="PROSITE" id="PS50975"/>
    </source>
</evidence>
<feature type="domain" description="ATP-grasp" evidence="12">
    <location>
        <begin position="121"/>
        <end position="330"/>
    </location>
</feature>
<dbReference type="FunFam" id="3.40.50.20:FF:000010">
    <property type="entry name" value="Propionyl-CoA carboxylase subunit alpha"/>
    <property type="match status" value="1"/>
</dbReference>
<dbReference type="AlphaFoldDB" id="A0ABD5UYM4"/>
<dbReference type="Pfam" id="PF00289">
    <property type="entry name" value="Biotin_carb_N"/>
    <property type="match status" value="1"/>
</dbReference>
<accession>A0ABD5UYM4</accession>
<comment type="cofactor">
    <cofactor evidence="3">
        <name>biotin</name>
        <dbReference type="ChEBI" id="CHEBI:57586"/>
    </cofactor>
</comment>
<dbReference type="GO" id="GO:0003989">
    <property type="term" value="F:acetyl-CoA carboxylase activity"/>
    <property type="evidence" value="ECO:0007669"/>
    <property type="project" value="UniProtKB-EC"/>
</dbReference>
<keyword evidence="8" id="KW-0092">Biotin</keyword>
<dbReference type="SMART" id="SM00878">
    <property type="entry name" value="Biotin_carb_C"/>
    <property type="match status" value="1"/>
</dbReference>
<feature type="domain" description="Biotin carboxylation" evidence="13">
    <location>
        <begin position="1"/>
        <end position="460"/>
    </location>
</feature>
<evidence type="ECO:0000256" key="10">
    <source>
        <dbReference type="SAM" id="MobiDB-lite"/>
    </source>
</evidence>
<feature type="domain" description="Lipoyl-binding" evidence="11">
    <location>
        <begin position="543"/>
        <end position="623"/>
    </location>
</feature>
<keyword evidence="15" id="KW-1185">Reference proteome</keyword>
<dbReference type="SUPFAM" id="SSF56059">
    <property type="entry name" value="Glutathione synthetase ATP-binding domain-like"/>
    <property type="match status" value="1"/>
</dbReference>
<proteinExistence type="predicted"/>
<evidence type="ECO:0000256" key="3">
    <source>
        <dbReference type="ARBA" id="ARBA00001953"/>
    </source>
</evidence>
<dbReference type="PROSITE" id="PS50968">
    <property type="entry name" value="BIOTINYL_LIPOYL"/>
    <property type="match status" value="1"/>
</dbReference>
<organism evidence="14 15">
    <name type="scientific">Halopenitus salinus</name>
    <dbReference type="NCBI Taxonomy" id="1198295"/>
    <lineage>
        <taxon>Archaea</taxon>
        <taxon>Methanobacteriati</taxon>
        <taxon>Methanobacteriota</taxon>
        <taxon>Stenosarchaea group</taxon>
        <taxon>Halobacteria</taxon>
        <taxon>Halobacteriales</taxon>
        <taxon>Haloferacaceae</taxon>
        <taxon>Halopenitus</taxon>
    </lineage>
</organism>
<dbReference type="InterPro" id="IPR050856">
    <property type="entry name" value="Biotin_carboxylase_complex"/>
</dbReference>
<dbReference type="NCBIfam" id="NF006367">
    <property type="entry name" value="PRK08591.1"/>
    <property type="match status" value="1"/>
</dbReference>
<evidence type="ECO:0000256" key="5">
    <source>
        <dbReference type="ARBA" id="ARBA00022741"/>
    </source>
</evidence>
<evidence type="ECO:0000256" key="2">
    <source>
        <dbReference type="ARBA" id="ARBA00001941"/>
    </source>
</evidence>
<dbReference type="PROSITE" id="PS50975">
    <property type="entry name" value="ATP_GRASP"/>
    <property type="match status" value="1"/>
</dbReference>